<keyword evidence="13" id="KW-1185">Reference proteome</keyword>
<feature type="domain" description="Glycoside hydrolase family 3 N-terminal" evidence="11">
    <location>
        <begin position="15"/>
        <end position="297"/>
    </location>
</feature>
<evidence type="ECO:0000256" key="7">
    <source>
        <dbReference type="ARBA" id="ARBA00023295"/>
    </source>
</evidence>
<keyword evidence="2 10" id="KW-0963">Cytoplasm</keyword>
<feature type="binding site" evidence="10">
    <location>
        <position position="64"/>
    </location>
    <ligand>
        <name>substrate</name>
    </ligand>
</feature>
<dbReference type="EC" id="3.2.1.52" evidence="10"/>
<evidence type="ECO:0000256" key="8">
    <source>
        <dbReference type="ARBA" id="ARBA00023306"/>
    </source>
</evidence>
<accession>A0ABT7VSY3</accession>
<dbReference type="HAMAP" id="MF_00364">
    <property type="entry name" value="NagZ"/>
    <property type="match status" value="1"/>
</dbReference>
<keyword evidence="7 10" id="KW-0326">Glycosidase</keyword>
<comment type="pathway">
    <text evidence="10">Cell wall biogenesis; peptidoglycan recycling.</text>
</comment>
<dbReference type="InterPro" id="IPR022956">
    <property type="entry name" value="Beta_hexosaminidase_bac"/>
</dbReference>
<dbReference type="InterPro" id="IPR001764">
    <property type="entry name" value="Glyco_hydro_3_N"/>
</dbReference>
<feature type="binding site" evidence="10">
    <location>
        <position position="72"/>
    </location>
    <ligand>
        <name>substrate</name>
    </ligand>
</feature>
<name>A0ABT7VSY3_9GAMM</name>
<comment type="similarity">
    <text evidence="10">Belongs to the glycosyl hydrolase 3 family. NagZ subfamily.</text>
</comment>
<dbReference type="NCBIfam" id="NF003740">
    <property type="entry name" value="PRK05337.1"/>
    <property type="match status" value="1"/>
</dbReference>
<keyword evidence="9 10" id="KW-0961">Cell wall biogenesis/degradation</keyword>
<evidence type="ECO:0000259" key="11">
    <source>
        <dbReference type="Pfam" id="PF00933"/>
    </source>
</evidence>
<comment type="function">
    <text evidence="10">Plays a role in peptidoglycan recycling by cleaving the terminal beta-1,4-linked N-acetylglucosamine (GlcNAc) from peptide-linked peptidoglycan fragments, giving rise to free GlcNAc, anhydro-N-acetylmuramic acid and anhydro-N-acetylmuramic acid-linked peptides.</text>
</comment>
<protein>
    <recommendedName>
        <fullName evidence="10">Beta-hexosaminidase</fullName>
        <ecNumber evidence="10">3.2.1.52</ecNumber>
    </recommendedName>
    <alternativeName>
        <fullName evidence="10">Beta-N-acetylhexosaminidase</fullName>
    </alternativeName>
    <alternativeName>
        <fullName evidence="10">N-acetyl-beta-glucosaminidase</fullName>
    </alternativeName>
</protein>
<feature type="binding site" evidence="10">
    <location>
        <begin position="168"/>
        <end position="169"/>
    </location>
    <ligand>
        <name>substrate</name>
    </ligand>
</feature>
<evidence type="ECO:0000256" key="4">
    <source>
        <dbReference type="ARBA" id="ARBA00022801"/>
    </source>
</evidence>
<sequence length="342" mass="37801">MSLGPLMIDLETQILSKEERELLQHPLVGGVILFSRHYESPAQISALTTEIHALRQPPLLIAVDQEGGRVQRFREGFVRLPPVAQLGAISDRNRQQALTLSEQMGWLMAAELRAVGVDFSFAPVLDLGRGISTVIGDRAFHAEPEIVAELAHAMMKGMRQAGMMAVGKHFPGHGSVAPDSHIALPIDERKFEDLQFEDLLPFERMIHYGLPAIMPAHVIYPKVDTQPAGFSTRWLQDILRKTYGFEGVIFSDDITMAAAAVVGDPLARTQQALQAGCDMVLICNDQTAAIQVIDNLGEYHSPTSQVRLMRLHGQPALNWENLHADNKWLQANEACCTLMMNG</sequence>
<dbReference type="InterPro" id="IPR050226">
    <property type="entry name" value="NagZ_Beta-hexosaminidase"/>
</dbReference>
<keyword evidence="3 10" id="KW-0132">Cell division</keyword>
<comment type="caution">
    <text evidence="12">The sequence shown here is derived from an EMBL/GenBank/DDBJ whole genome shotgun (WGS) entry which is preliminary data.</text>
</comment>
<feature type="site" description="Important for catalytic activity" evidence="10">
    <location>
        <position position="179"/>
    </location>
</feature>
<evidence type="ECO:0000256" key="10">
    <source>
        <dbReference type="HAMAP-Rule" id="MF_00364"/>
    </source>
</evidence>
<dbReference type="PANTHER" id="PTHR30480">
    <property type="entry name" value="BETA-HEXOSAMINIDASE-RELATED"/>
    <property type="match status" value="1"/>
</dbReference>
<keyword evidence="4 10" id="KW-0378">Hydrolase</keyword>
<evidence type="ECO:0000256" key="3">
    <source>
        <dbReference type="ARBA" id="ARBA00022618"/>
    </source>
</evidence>
<feature type="binding site" evidence="10">
    <location>
        <position position="138"/>
    </location>
    <ligand>
        <name>substrate</name>
    </ligand>
</feature>
<dbReference type="InterPro" id="IPR036962">
    <property type="entry name" value="Glyco_hydro_3_N_sf"/>
</dbReference>
<dbReference type="InterPro" id="IPR017853">
    <property type="entry name" value="GH"/>
</dbReference>
<keyword evidence="8 10" id="KW-0131">Cell cycle</keyword>
<proteinExistence type="inferred from homology"/>
<evidence type="ECO:0000313" key="12">
    <source>
        <dbReference type="EMBL" id="MDM8562673.1"/>
    </source>
</evidence>
<dbReference type="PANTHER" id="PTHR30480:SF13">
    <property type="entry name" value="BETA-HEXOSAMINIDASE"/>
    <property type="match status" value="1"/>
</dbReference>
<gene>
    <name evidence="10 12" type="primary">nagZ</name>
    <name evidence="12" type="ORF">QUF54_04890</name>
</gene>
<feature type="active site" description="Nucleophile" evidence="10">
    <location>
        <position position="252"/>
    </location>
</feature>
<organism evidence="12 13">
    <name type="scientific">Candidatus Marithioploca araucensis</name>
    <dbReference type="NCBI Taxonomy" id="70273"/>
    <lineage>
        <taxon>Bacteria</taxon>
        <taxon>Pseudomonadati</taxon>
        <taxon>Pseudomonadota</taxon>
        <taxon>Gammaproteobacteria</taxon>
        <taxon>Thiotrichales</taxon>
        <taxon>Thiotrichaceae</taxon>
        <taxon>Candidatus Marithioploca</taxon>
    </lineage>
</organism>
<dbReference type="SUPFAM" id="SSF51445">
    <property type="entry name" value="(Trans)glycosidases"/>
    <property type="match status" value="1"/>
</dbReference>
<comment type="catalytic activity">
    <reaction evidence="1 10">
        <text>Hydrolysis of terminal non-reducing N-acetyl-D-hexosamine residues in N-acetyl-beta-D-hexosaminides.</text>
        <dbReference type="EC" id="3.2.1.52"/>
    </reaction>
</comment>
<evidence type="ECO:0000313" key="13">
    <source>
        <dbReference type="Proteomes" id="UP001171945"/>
    </source>
</evidence>
<keyword evidence="6 10" id="KW-0573">Peptidoglycan synthesis</keyword>
<dbReference type="Pfam" id="PF00933">
    <property type="entry name" value="Glyco_hydro_3"/>
    <property type="match status" value="1"/>
</dbReference>
<evidence type="ECO:0000256" key="1">
    <source>
        <dbReference type="ARBA" id="ARBA00001231"/>
    </source>
</evidence>
<evidence type="ECO:0000256" key="9">
    <source>
        <dbReference type="ARBA" id="ARBA00023316"/>
    </source>
</evidence>
<dbReference type="GO" id="GO:0004563">
    <property type="term" value="F:beta-N-acetylhexosaminidase activity"/>
    <property type="evidence" value="ECO:0007669"/>
    <property type="project" value="UniProtKB-EC"/>
</dbReference>
<dbReference type="Proteomes" id="UP001171945">
    <property type="component" value="Unassembled WGS sequence"/>
</dbReference>
<feature type="active site" description="Proton donor/acceptor" evidence="10">
    <location>
        <position position="181"/>
    </location>
</feature>
<dbReference type="Gene3D" id="3.20.20.300">
    <property type="entry name" value="Glycoside hydrolase, family 3, N-terminal domain"/>
    <property type="match status" value="1"/>
</dbReference>
<reference evidence="12" key="1">
    <citation type="submission" date="2023-06" db="EMBL/GenBank/DDBJ databases">
        <title>Uncultivated large filamentous bacteria from sulfidic sediments reveal new species and different genomic features in energy metabolism and defense.</title>
        <authorList>
            <person name="Fonseca A."/>
        </authorList>
    </citation>
    <scope>NUCLEOTIDE SEQUENCE</scope>
    <source>
        <strain evidence="12">HSG4</strain>
    </source>
</reference>
<keyword evidence="5 10" id="KW-0133">Cell shape</keyword>
<evidence type="ECO:0000256" key="6">
    <source>
        <dbReference type="ARBA" id="ARBA00022984"/>
    </source>
</evidence>
<evidence type="ECO:0000256" key="5">
    <source>
        <dbReference type="ARBA" id="ARBA00022960"/>
    </source>
</evidence>
<evidence type="ECO:0000256" key="2">
    <source>
        <dbReference type="ARBA" id="ARBA00022490"/>
    </source>
</evidence>
<dbReference type="EMBL" id="JAUCGM010000246">
    <property type="protein sequence ID" value="MDM8562673.1"/>
    <property type="molecule type" value="Genomic_DNA"/>
</dbReference>
<comment type="subcellular location">
    <subcellularLocation>
        <location evidence="10">Cytoplasm</location>
    </subcellularLocation>
</comment>